<gene>
    <name evidence="8" type="ORF">HGM15179_012850</name>
</gene>
<keyword evidence="5" id="KW-0378">Hydrolase</keyword>
<dbReference type="SUPFAM" id="SSF58069">
    <property type="entry name" value="Virus ectodomain"/>
    <property type="match status" value="1"/>
</dbReference>
<dbReference type="Pfam" id="PF17917">
    <property type="entry name" value="RT_RNaseH"/>
    <property type="match status" value="1"/>
</dbReference>
<comment type="caution">
    <text evidence="8">The sequence shown here is derived from an EMBL/GenBank/DDBJ whole genome shotgun (WGS) entry which is preliminary data.</text>
</comment>
<accession>A0A8K1LHX2</accession>
<sequence length="247" mass="27432">MSVSKLHKEWVGKRKPIGFLSKILDPVSWGWPTCLQAIVAVALLVEEARKITFGASLIVYTPHDVRNILQQKAEKWLTDSRLLKYEAILISSLGLELKTTSARNPAQFTFGDPSEELLHDCAEIVELQTKVDSAASSGRGGFKPHLRCLGTPGKTAFADEGFCVQNQLTLDYLLAEEGGVCGRFNESECCIEIDDYGEMIKGLAQEIKKEELVGTKDVMINYYPKLIEDKITYMSPKRVGSDNEAVD</sequence>
<evidence type="ECO:0000256" key="6">
    <source>
        <dbReference type="ARBA" id="ARBA00022918"/>
    </source>
</evidence>
<keyword evidence="4" id="KW-0255">Endonuclease</keyword>
<dbReference type="GO" id="GO:0004519">
    <property type="term" value="F:endonuclease activity"/>
    <property type="evidence" value="ECO:0007669"/>
    <property type="project" value="UniProtKB-KW"/>
</dbReference>
<dbReference type="InterPro" id="IPR043502">
    <property type="entry name" value="DNA/RNA_pol_sf"/>
</dbReference>
<name>A0A8K1LHX2_9PASS</name>
<dbReference type="SUPFAM" id="SSF56672">
    <property type="entry name" value="DNA/RNA polymerases"/>
    <property type="match status" value="1"/>
</dbReference>
<dbReference type="Gene3D" id="1.10.287.210">
    <property type="match status" value="1"/>
</dbReference>
<protein>
    <recommendedName>
        <fullName evidence="7">Reverse transcriptase RNase H-like domain-containing protein</fullName>
    </recommendedName>
</protein>
<dbReference type="InterPro" id="IPR041373">
    <property type="entry name" value="RT_RNaseH"/>
</dbReference>
<evidence type="ECO:0000259" key="7">
    <source>
        <dbReference type="Pfam" id="PF17917"/>
    </source>
</evidence>
<evidence type="ECO:0000256" key="3">
    <source>
        <dbReference type="ARBA" id="ARBA00022722"/>
    </source>
</evidence>
<dbReference type="Proteomes" id="UP000796761">
    <property type="component" value="Unassembled WGS sequence"/>
</dbReference>
<organism evidence="8 9">
    <name type="scientific">Zosterops borbonicus</name>
    <dbReference type="NCBI Taxonomy" id="364589"/>
    <lineage>
        <taxon>Eukaryota</taxon>
        <taxon>Metazoa</taxon>
        <taxon>Chordata</taxon>
        <taxon>Craniata</taxon>
        <taxon>Vertebrata</taxon>
        <taxon>Euteleostomi</taxon>
        <taxon>Archelosauria</taxon>
        <taxon>Archosauria</taxon>
        <taxon>Dinosauria</taxon>
        <taxon>Saurischia</taxon>
        <taxon>Theropoda</taxon>
        <taxon>Coelurosauria</taxon>
        <taxon>Aves</taxon>
        <taxon>Neognathae</taxon>
        <taxon>Neoaves</taxon>
        <taxon>Telluraves</taxon>
        <taxon>Australaves</taxon>
        <taxon>Passeriformes</taxon>
        <taxon>Sylvioidea</taxon>
        <taxon>Zosteropidae</taxon>
        <taxon>Zosterops</taxon>
    </lineage>
</organism>
<dbReference type="OrthoDB" id="9950230at2759"/>
<proteinExistence type="predicted"/>
<dbReference type="GO" id="GO:0003964">
    <property type="term" value="F:RNA-directed DNA polymerase activity"/>
    <property type="evidence" value="ECO:0007669"/>
    <property type="project" value="UniProtKB-KW"/>
</dbReference>
<keyword evidence="6" id="KW-0695">RNA-directed DNA polymerase</keyword>
<dbReference type="AlphaFoldDB" id="A0A8K1LHX2"/>
<evidence type="ECO:0000256" key="2">
    <source>
        <dbReference type="ARBA" id="ARBA00022695"/>
    </source>
</evidence>
<reference evidence="8" key="1">
    <citation type="submission" date="2019-04" db="EMBL/GenBank/DDBJ databases">
        <title>Genome assembly of Zosterops borbonicus 15179.</title>
        <authorList>
            <person name="Leroy T."/>
            <person name="Anselmetti Y."/>
            <person name="Tilak M.-K."/>
            <person name="Nabholz B."/>
        </authorList>
    </citation>
    <scope>NUCLEOTIDE SEQUENCE</scope>
    <source>
        <strain evidence="8">HGM_15179</strain>
        <tissue evidence="8">Muscle</tissue>
    </source>
</reference>
<keyword evidence="9" id="KW-1185">Reference proteome</keyword>
<keyword evidence="2" id="KW-0548">Nucleotidyltransferase</keyword>
<evidence type="ECO:0000256" key="1">
    <source>
        <dbReference type="ARBA" id="ARBA00022679"/>
    </source>
</evidence>
<evidence type="ECO:0000256" key="4">
    <source>
        <dbReference type="ARBA" id="ARBA00022759"/>
    </source>
</evidence>
<feature type="domain" description="Reverse transcriptase RNase H-like" evidence="7">
    <location>
        <begin position="10"/>
        <end position="89"/>
    </location>
</feature>
<evidence type="ECO:0000313" key="8">
    <source>
        <dbReference type="EMBL" id="TRZ14268.1"/>
    </source>
</evidence>
<keyword evidence="1" id="KW-0808">Transferase</keyword>
<dbReference type="Gene3D" id="3.10.20.370">
    <property type="match status" value="1"/>
</dbReference>
<dbReference type="EMBL" id="SWJQ01000450">
    <property type="protein sequence ID" value="TRZ14268.1"/>
    <property type="molecule type" value="Genomic_DNA"/>
</dbReference>
<evidence type="ECO:0000313" key="9">
    <source>
        <dbReference type="Proteomes" id="UP000796761"/>
    </source>
</evidence>
<keyword evidence="3" id="KW-0540">Nuclease</keyword>
<dbReference type="GO" id="GO:0016787">
    <property type="term" value="F:hydrolase activity"/>
    <property type="evidence" value="ECO:0007669"/>
    <property type="project" value="UniProtKB-KW"/>
</dbReference>
<evidence type="ECO:0000256" key="5">
    <source>
        <dbReference type="ARBA" id="ARBA00022801"/>
    </source>
</evidence>